<keyword evidence="3" id="KW-1185">Reference proteome</keyword>
<accession>A0A7C8I750</accession>
<gene>
    <name evidence="2" type="ORF">BDV95DRAFT_212913</name>
</gene>
<comment type="caution">
    <text evidence="2">The sequence shown here is derived from an EMBL/GenBank/DDBJ whole genome shotgun (WGS) entry which is preliminary data.</text>
</comment>
<name>A0A7C8I750_9PLEO</name>
<reference evidence="2 3" key="1">
    <citation type="submission" date="2020-01" db="EMBL/GenBank/DDBJ databases">
        <authorList>
            <consortium name="DOE Joint Genome Institute"/>
            <person name="Haridas S."/>
            <person name="Albert R."/>
            <person name="Binder M."/>
            <person name="Bloem J."/>
            <person name="Labutti K."/>
            <person name="Salamov A."/>
            <person name="Andreopoulos B."/>
            <person name="Baker S.E."/>
            <person name="Barry K."/>
            <person name="Bills G."/>
            <person name="Bluhm B.H."/>
            <person name="Cannon C."/>
            <person name="Castanera R."/>
            <person name="Culley D.E."/>
            <person name="Daum C."/>
            <person name="Ezra D."/>
            <person name="Gonzalez J.B."/>
            <person name="Henrissat B."/>
            <person name="Kuo A."/>
            <person name="Liang C."/>
            <person name="Lipzen A."/>
            <person name="Lutzoni F."/>
            <person name="Magnuson J."/>
            <person name="Mondo S."/>
            <person name="Nolan M."/>
            <person name="Ohm R."/>
            <person name="Pangilinan J."/>
            <person name="Park H.-J.H."/>
            <person name="Ramirez L."/>
            <person name="Alfaro M."/>
            <person name="Sun H."/>
            <person name="Tritt A."/>
            <person name="Yoshinaga Y."/>
            <person name="Zwiers L.-H.L."/>
            <person name="Turgeon B.G."/>
            <person name="Goodwin S.B."/>
            <person name="Spatafora J.W."/>
            <person name="Crous P.W."/>
            <person name="Grigoriev I.V."/>
        </authorList>
    </citation>
    <scope>NUCLEOTIDE SEQUENCE [LARGE SCALE GENOMIC DNA]</scope>
    <source>
        <strain evidence="2 3">CBS 611.86</strain>
    </source>
</reference>
<proteinExistence type="predicted"/>
<feature type="compositionally biased region" description="Polar residues" evidence="1">
    <location>
        <begin position="142"/>
        <end position="156"/>
    </location>
</feature>
<evidence type="ECO:0000256" key="1">
    <source>
        <dbReference type="SAM" id="MobiDB-lite"/>
    </source>
</evidence>
<feature type="compositionally biased region" description="Polar residues" evidence="1">
    <location>
        <begin position="80"/>
        <end position="91"/>
    </location>
</feature>
<evidence type="ECO:0000313" key="2">
    <source>
        <dbReference type="EMBL" id="KAF2866127.1"/>
    </source>
</evidence>
<organism evidence="2 3">
    <name type="scientific">Massariosphaeria phaeospora</name>
    <dbReference type="NCBI Taxonomy" id="100035"/>
    <lineage>
        <taxon>Eukaryota</taxon>
        <taxon>Fungi</taxon>
        <taxon>Dikarya</taxon>
        <taxon>Ascomycota</taxon>
        <taxon>Pezizomycotina</taxon>
        <taxon>Dothideomycetes</taxon>
        <taxon>Pleosporomycetidae</taxon>
        <taxon>Pleosporales</taxon>
        <taxon>Pleosporales incertae sedis</taxon>
        <taxon>Massariosphaeria</taxon>
    </lineage>
</organism>
<dbReference type="EMBL" id="JAADJZ010000029">
    <property type="protein sequence ID" value="KAF2866127.1"/>
    <property type="molecule type" value="Genomic_DNA"/>
</dbReference>
<protein>
    <submittedName>
        <fullName evidence="2">Uncharacterized protein</fullName>
    </submittedName>
</protein>
<sequence>MSKDQKWQNIRVNPGAQSVHGKVSMYETHMPQWYVQMEQTRPTHAANRIRTRLHGEDPQSTHRSEITDALTRRAKLTPHATFTGTSSTTAPNYVPFERASPRQRMDISIYSSSDGRAIQDLTRHEQTRNPDKRFPSRPGIQPTCSVRSSPANPTPE</sequence>
<feature type="compositionally biased region" description="Basic and acidic residues" evidence="1">
    <location>
        <begin position="121"/>
        <end position="134"/>
    </location>
</feature>
<dbReference type="AlphaFoldDB" id="A0A7C8I750"/>
<feature type="region of interest" description="Disordered" evidence="1">
    <location>
        <begin position="71"/>
        <end position="156"/>
    </location>
</feature>
<evidence type="ECO:0000313" key="3">
    <source>
        <dbReference type="Proteomes" id="UP000481861"/>
    </source>
</evidence>
<dbReference type="Proteomes" id="UP000481861">
    <property type="component" value="Unassembled WGS sequence"/>
</dbReference>